<name>A0A563EYJ9_9PSEU</name>
<comment type="caution">
    <text evidence="1">The sequence shown here is derived from an EMBL/GenBank/DDBJ whole genome shotgun (WGS) entry which is preliminary data.</text>
</comment>
<gene>
    <name evidence="1" type="ORF">FKR81_06660</name>
</gene>
<dbReference type="RefSeq" id="WP_146350060.1">
    <property type="nucleotide sequence ID" value="NZ_VOBR01000004.1"/>
</dbReference>
<dbReference type="OrthoDB" id="4374070at2"/>
<dbReference type="Pfam" id="PF20079">
    <property type="entry name" value="DUF6474"/>
    <property type="match status" value="1"/>
</dbReference>
<protein>
    <submittedName>
        <fullName evidence="1">Uncharacterized protein</fullName>
    </submittedName>
</protein>
<organism evidence="1 2">
    <name type="scientific">Lentzea tibetensis</name>
    <dbReference type="NCBI Taxonomy" id="2591470"/>
    <lineage>
        <taxon>Bacteria</taxon>
        <taxon>Bacillati</taxon>
        <taxon>Actinomycetota</taxon>
        <taxon>Actinomycetes</taxon>
        <taxon>Pseudonocardiales</taxon>
        <taxon>Pseudonocardiaceae</taxon>
        <taxon>Lentzea</taxon>
    </lineage>
</organism>
<accession>A0A563EYJ9</accession>
<dbReference type="InterPro" id="IPR045522">
    <property type="entry name" value="DUF6474"/>
</dbReference>
<dbReference type="EMBL" id="VOBR01000004">
    <property type="protein sequence ID" value="TWP52805.1"/>
    <property type="molecule type" value="Genomic_DNA"/>
</dbReference>
<reference evidence="1 2" key="1">
    <citation type="submission" date="2019-07" db="EMBL/GenBank/DDBJ databases">
        <title>Lentzea xizangensis sp. nov., isolated from Qinghai-Tibetan Plateau Soils.</title>
        <authorList>
            <person name="Huang J."/>
        </authorList>
    </citation>
    <scope>NUCLEOTIDE SEQUENCE [LARGE SCALE GENOMIC DNA]</scope>
    <source>
        <strain evidence="1 2">FXJ1.1311</strain>
    </source>
</reference>
<keyword evidence="2" id="KW-1185">Reference proteome</keyword>
<proteinExistence type="predicted"/>
<dbReference type="Proteomes" id="UP000316639">
    <property type="component" value="Unassembled WGS sequence"/>
</dbReference>
<evidence type="ECO:0000313" key="1">
    <source>
        <dbReference type="EMBL" id="TWP52805.1"/>
    </source>
</evidence>
<dbReference type="AlphaFoldDB" id="A0A563EYJ9"/>
<sequence length="145" mass="15603">MARKEGPRLNPKSAKNLVGVAKVVAPALIPVLAPVLARGASVLSDRYDRYRARQLGVDVADLGKFTGRGARLHARIVGFGEALDQLRAKEGAYVEQTEARLAKLAAAVKAAERMPTARRKAVHRAVSTDLDVLEADLLRRLGLTS</sequence>
<evidence type="ECO:0000313" key="2">
    <source>
        <dbReference type="Proteomes" id="UP000316639"/>
    </source>
</evidence>